<evidence type="ECO:0000256" key="3">
    <source>
        <dbReference type="ARBA" id="ARBA00022475"/>
    </source>
</evidence>
<dbReference type="Ensembl" id="ENSMODT00000013734.3">
    <property type="protein sequence ID" value="ENSMODP00000013488.3"/>
    <property type="gene ID" value="ENSMODG00000010763.4"/>
</dbReference>
<name>F7FK66_MONDO</name>
<organism evidence="14 15">
    <name type="scientific">Monodelphis domestica</name>
    <name type="common">Gray short-tailed opossum</name>
    <dbReference type="NCBI Taxonomy" id="13616"/>
    <lineage>
        <taxon>Eukaryota</taxon>
        <taxon>Metazoa</taxon>
        <taxon>Chordata</taxon>
        <taxon>Craniata</taxon>
        <taxon>Vertebrata</taxon>
        <taxon>Euteleostomi</taxon>
        <taxon>Mammalia</taxon>
        <taxon>Metatheria</taxon>
        <taxon>Didelphimorphia</taxon>
        <taxon>Didelphidae</taxon>
        <taxon>Monodelphis</taxon>
    </lineage>
</organism>
<keyword evidence="9" id="KW-0675">Receptor</keyword>
<dbReference type="PANTHER" id="PTHR24061:SF599">
    <property type="entry name" value="G-PROTEIN COUPLED RECEPTORS FAMILY 3 PROFILE DOMAIN-CONTAINING PROTEIN"/>
    <property type="match status" value="1"/>
</dbReference>
<evidence type="ECO:0000256" key="8">
    <source>
        <dbReference type="ARBA" id="ARBA00023136"/>
    </source>
</evidence>
<evidence type="ECO:0000256" key="7">
    <source>
        <dbReference type="ARBA" id="ARBA00023040"/>
    </source>
</evidence>
<evidence type="ECO:0000256" key="1">
    <source>
        <dbReference type="ARBA" id="ARBA00004651"/>
    </source>
</evidence>
<dbReference type="RefSeq" id="NP_001093048.1">
    <property type="nucleotide sequence ID" value="NM_001099578.2"/>
</dbReference>
<dbReference type="InterPro" id="IPR000068">
    <property type="entry name" value="GPCR_3_Ca_sens_rcpt-rel"/>
</dbReference>
<evidence type="ECO:0000256" key="11">
    <source>
        <dbReference type="ARBA" id="ARBA00023224"/>
    </source>
</evidence>
<keyword evidence="6 12" id="KW-1133">Transmembrane helix</keyword>
<dbReference type="CTD" id="100028916"/>
<keyword evidence="4 12" id="KW-0812">Transmembrane</keyword>
<dbReference type="InParanoid" id="F7FK66"/>
<feature type="domain" description="G-protein coupled receptors family 3 profile" evidence="13">
    <location>
        <begin position="440"/>
        <end position="691"/>
    </location>
</feature>
<reference evidence="14" key="2">
    <citation type="submission" date="2025-08" db="UniProtKB">
        <authorList>
            <consortium name="Ensembl"/>
        </authorList>
    </citation>
    <scope>IDENTIFICATION</scope>
</reference>
<dbReference type="SUPFAM" id="SSF53822">
    <property type="entry name" value="Periplasmic binding protein-like I"/>
    <property type="match status" value="1"/>
</dbReference>
<evidence type="ECO:0000256" key="2">
    <source>
        <dbReference type="ARBA" id="ARBA00007242"/>
    </source>
</evidence>
<feature type="transmembrane region" description="Helical" evidence="12">
    <location>
        <begin position="440"/>
        <end position="463"/>
    </location>
</feature>
<dbReference type="GeneID" id="100028916"/>
<evidence type="ECO:0000256" key="9">
    <source>
        <dbReference type="ARBA" id="ARBA00023170"/>
    </source>
</evidence>
<dbReference type="Gene3D" id="3.40.50.2300">
    <property type="match status" value="2"/>
</dbReference>
<evidence type="ECO:0000313" key="15">
    <source>
        <dbReference type="Proteomes" id="UP000002280"/>
    </source>
</evidence>
<evidence type="ECO:0000313" key="14">
    <source>
        <dbReference type="Ensembl" id="ENSMODP00000013488.3"/>
    </source>
</evidence>
<evidence type="ECO:0000256" key="5">
    <source>
        <dbReference type="ARBA" id="ARBA00022729"/>
    </source>
</evidence>
<keyword evidence="3" id="KW-1003">Cell membrane</keyword>
<reference evidence="14 15" key="1">
    <citation type="journal article" date="2007" name="Nature">
        <title>Genome of the marsupial Monodelphis domestica reveals innovation in non-coding sequences.</title>
        <authorList>
            <person name="Mikkelsen T.S."/>
            <person name="Wakefield M.J."/>
            <person name="Aken B."/>
            <person name="Amemiya C.T."/>
            <person name="Chang J.L."/>
            <person name="Duke S."/>
            <person name="Garber M."/>
            <person name="Gentles A.J."/>
            <person name="Goodstadt L."/>
            <person name="Heger A."/>
            <person name="Jurka J."/>
            <person name="Kamal M."/>
            <person name="Mauceli E."/>
            <person name="Searle S.M."/>
            <person name="Sharpe T."/>
            <person name="Baker M.L."/>
            <person name="Batzer M.A."/>
            <person name="Benos P.V."/>
            <person name="Belov K."/>
            <person name="Clamp M."/>
            <person name="Cook A."/>
            <person name="Cuff J."/>
            <person name="Das R."/>
            <person name="Davidow L."/>
            <person name="Deakin J.E."/>
            <person name="Fazzari M.J."/>
            <person name="Glass J.L."/>
            <person name="Grabherr M."/>
            <person name="Greally J.M."/>
            <person name="Gu W."/>
            <person name="Hore T.A."/>
            <person name="Huttley G.A."/>
            <person name="Kleber M."/>
            <person name="Jirtle R.L."/>
            <person name="Koina E."/>
            <person name="Lee J.T."/>
            <person name="Mahony S."/>
            <person name="Marra M.A."/>
            <person name="Miller R.D."/>
            <person name="Nicholls R.D."/>
            <person name="Oda M."/>
            <person name="Papenfuss A.T."/>
            <person name="Parra Z.E."/>
            <person name="Pollock D.D."/>
            <person name="Ray D.A."/>
            <person name="Schein J.E."/>
            <person name="Speed T.P."/>
            <person name="Thompson K."/>
            <person name="VandeBerg J.L."/>
            <person name="Wade C.M."/>
            <person name="Walker J.A."/>
            <person name="Waters P.D."/>
            <person name="Webber C."/>
            <person name="Weidman J.R."/>
            <person name="Xie X."/>
            <person name="Zody M.C."/>
            <person name="Baldwin J."/>
            <person name="Abdouelleil A."/>
            <person name="Abdulkadir J."/>
            <person name="Abebe A."/>
            <person name="Abera B."/>
            <person name="Abreu J."/>
            <person name="Acer S.C."/>
            <person name="Aftuck L."/>
            <person name="Alexander A."/>
            <person name="An P."/>
            <person name="Anderson E."/>
            <person name="Anderson S."/>
            <person name="Arachi H."/>
            <person name="Azer M."/>
            <person name="Bachantsang P."/>
            <person name="Barry A."/>
            <person name="Bayul T."/>
            <person name="Berlin A."/>
            <person name="Bessette D."/>
            <person name="Bloom T."/>
            <person name="Bloom T."/>
            <person name="Boguslavskiy L."/>
            <person name="Bonnet C."/>
            <person name="Boukhgalter B."/>
            <person name="Bourzgui I."/>
            <person name="Brown A."/>
            <person name="Cahill P."/>
            <person name="Channer S."/>
            <person name="Cheshatsang Y."/>
            <person name="Chuda L."/>
            <person name="Citroen M."/>
            <person name="Collymore A."/>
            <person name="Cooke P."/>
            <person name="Costello M."/>
            <person name="D'Aco K."/>
            <person name="Daza R."/>
            <person name="De Haan G."/>
            <person name="DeGray S."/>
            <person name="DeMaso C."/>
            <person name="Dhargay N."/>
            <person name="Dooley K."/>
            <person name="Dooley E."/>
            <person name="Doricent M."/>
            <person name="Dorje P."/>
            <person name="Dorjee K."/>
            <person name="Dupes A."/>
            <person name="Elong R."/>
            <person name="Falk J."/>
            <person name="Farina A."/>
            <person name="Faro S."/>
            <person name="Ferguson D."/>
            <person name="Fisher S."/>
            <person name="Foley C.D."/>
            <person name="Franke A."/>
            <person name="Friedrich D."/>
            <person name="Gadbois L."/>
            <person name="Gearin G."/>
            <person name="Gearin C.R."/>
            <person name="Giannoukos G."/>
            <person name="Goode T."/>
            <person name="Graham J."/>
            <person name="Grandbois E."/>
            <person name="Grewal S."/>
            <person name="Gyaltsen K."/>
            <person name="Hafez N."/>
            <person name="Hagos B."/>
            <person name="Hall J."/>
            <person name="Henson C."/>
            <person name="Hollinger A."/>
            <person name="Honan T."/>
            <person name="Huard M.D."/>
            <person name="Hughes L."/>
            <person name="Hurhula B."/>
            <person name="Husby M.E."/>
            <person name="Kamat A."/>
            <person name="Kanga B."/>
            <person name="Kashin S."/>
            <person name="Khazanovich D."/>
            <person name="Kisner P."/>
            <person name="Lance K."/>
            <person name="Lara M."/>
            <person name="Lee W."/>
            <person name="Lennon N."/>
            <person name="Letendre F."/>
            <person name="LeVine R."/>
            <person name="Lipovsky A."/>
            <person name="Liu X."/>
            <person name="Liu J."/>
            <person name="Liu S."/>
            <person name="Lokyitsang T."/>
            <person name="Lokyitsang Y."/>
            <person name="Lubonja R."/>
            <person name="Lui A."/>
            <person name="MacDonald P."/>
            <person name="Magnisalis V."/>
            <person name="Maru K."/>
            <person name="Matthews C."/>
            <person name="McCusker W."/>
            <person name="McDonough S."/>
            <person name="Mehta T."/>
            <person name="Meldrim J."/>
            <person name="Meneus L."/>
            <person name="Mihai O."/>
            <person name="Mihalev A."/>
            <person name="Mihova T."/>
            <person name="Mittelman R."/>
            <person name="Mlenga V."/>
            <person name="Montmayeur A."/>
            <person name="Mulrain L."/>
            <person name="Navidi A."/>
            <person name="Naylor J."/>
            <person name="Negash T."/>
            <person name="Nguyen T."/>
            <person name="Nguyen N."/>
            <person name="Nicol R."/>
            <person name="Norbu C."/>
            <person name="Norbu N."/>
            <person name="Novod N."/>
            <person name="O'Neill B."/>
            <person name="Osman S."/>
            <person name="Markiewicz E."/>
            <person name="Oyono O.L."/>
            <person name="Patti C."/>
            <person name="Phunkhang P."/>
            <person name="Pierre F."/>
            <person name="Priest M."/>
            <person name="Raghuraman S."/>
            <person name="Rege F."/>
            <person name="Reyes R."/>
            <person name="Rise C."/>
            <person name="Rogov P."/>
            <person name="Ross K."/>
            <person name="Ryan E."/>
            <person name="Settipalli S."/>
            <person name="Shea T."/>
            <person name="Sherpa N."/>
            <person name="Shi L."/>
            <person name="Shih D."/>
            <person name="Sparrow T."/>
            <person name="Spaulding J."/>
            <person name="Stalker J."/>
            <person name="Stange-Thomann N."/>
            <person name="Stavropoulos S."/>
            <person name="Stone C."/>
            <person name="Strader C."/>
            <person name="Tesfaye S."/>
            <person name="Thomson T."/>
            <person name="Thoulutsang Y."/>
            <person name="Thoulutsang D."/>
            <person name="Topham K."/>
            <person name="Topping I."/>
            <person name="Tsamla T."/>
            <person name="Vassiliev H."/>
            <person name="Vo A."/>
            <person name="Wangchuk T."/>
            <person name="Wangdi T."/>
            <person name="Weiand M."/>
            <person name="Wilkinson J."/>
            <person name="Wilson A."/>
            <person name="Yadav S."/>
            <person name="Young G."/>
            <person name="Yu Q."/>
            <person name="Zembek L."/>
            <person name="Zhong D."/>
            <person name="Zimmer A."/>
            <person name="Zwirko Z."/>
            <person name="Jaffe D.B."/>
            <person name="Alvarez P."/>
            <person name="Brockman W."/>
            <person name="Butler J."/>
            <person name="Chin C."/>
            <person name="Gnerre S."/>
            <person name="MacCallum I."/>
            <person name="Graves J.A."/>
            <person name="Ponting C.P."/>
            <person name="Breen M."/>
            <person name="Samollow P.B."/>
            <person name="Lander E.S."/>
            <person name="Lindblad-Toh K."/>
        </authorList>
    </citation>
    <scope>NUCLEOTIDE SEQUENCE [LARGE SCALE GENOMIC DNA]</scope>
</reference>
<feature type="transmembrane region" description="Helical" evidence="12">
    <location>
        <begin position="510"/>
        <end position="534"/>
    </location>
</feature>
<dbReference type="Gene3D" id="2.10.50.30">
    <property type="entry name" value="GPCR, family 3, nine cysteines domain"/>
    <property type="match status" value="1"/>
</dbReference>
<feature type="transmembrane region" description="Helical" evidence="12">
    <location>
        <begin position="546"/>
        <end position="571"/>
    </location>
</feature>
<dbReference type="HOGENOM" id="CLU_005389_5_0_1"/>
<keyword evidence="10" id="KW-0325">Glycoprotein</keyword>
<dbReference type="InterPro" id="IPR038550">
    <property type="entry name" value="GPCR_3_9-Cys_sf"/>
</dbReference>
<dbReference type="GeneTree" id="ENSGT00940000154249"/>
<dbReference type="eggNOG" id="KOG1056">
    <property type="taxonomic scope" value="Eukaryota"/>
</dbReference>
<feature type="transmembrane region" description="Helical" evidence="12">
    <location>
        <begin position="634"/>
        <end position="654"/>
    </location>
</feature>
<dbReference type="OrthoDB" id="5984008at2759"/>
<evidence type="ECO:0000256" key="10">
    <source>
        <dbReference type="ARBA" id="ARBA00023180"/>
    </source>
</evidence>
<gene>
    <name evidence="14" type="primary">VN2R598</name>
</gene>
<dbReference type="Pfam" id="PF00003">
    <property type="entry name" value="7tm_3"/>
    <property type="match status" value="1"/>
</dbReference>
<evidence type="ECO:0000259" key="13">
    <source>
        <dbReference type="PROSITE" id="PS50259"/>
    </source>
</evidence>
<feature type="transmembrane region" description="Helical" evidence="12">
    <location>
        <begin position="599"/>
        <end position="622"/>
    </location>
</feature>
<dbReference type="PROSITE" id="PS50259">
    <property type="entry name" value="G_PROTEIN_RECEP_F3_4"/>
    <property type="match status" value="1"/>
</dbReference>
<comment type="similarity">
    <text evidence="2">Belongs to the G-protein coupled receptor 3 family.</text>
</comment>
<dbReference type="InterPro" id="IPR028082">
    <property type="entry name" value="Peripla_BP_I"/>
</dbReference>
<evidence type="ECO:0000256" key="4">
    <source>
        <dbReference type="ARBA" id="ARBA00022692"/>
    </source>
</evidence>
<dbReference type="FunFam" id="3.40.50.2300:FF:000016">
    <property type="entry name" value="Taste 1 receptor member 2"/>
    <property type="match status" value="1"/>
</dbReference>
<proteinExistence type="inferred from homology"/>
<dbReference type="Proteomes" id="UP000002280">
    <property type="component" value="Chromosome 4"/>
</dbReference>
<feature type="transmembrane region" description="Helical" evidence="12">
    <location>
        <begin position="475"/>
        <end position="498"/>
    </location>
</feature>
<comment type="subcellular location">
    <subcellularLocation>
        <location evidence="1">Cell membrane</location>
        <topology evidence="1">Multi-pass membrane protein</topology>
    </subcellularLocation>
</comment>
<dbReference type="CDD" id="cd15283">
    <property type="entry name" value="7tmC_V2R_pheromone"/>
    <property type="match status" value="1"/>
</dbReference>
<protein>
    <submittedName>
        <fullName evidence="14">Vomeronasal 2 receptor 598</fullName>
    </submittedName>
</protein>
<dbReference type="PROSITE" id="PS00981">
    <property type="entry name" value="G_PROTEIN_RECEP_F3_3"/>
    <property type="match status" value="1"/>
</dbReference>
<dbReference type="Pfam" id="PF01094">
    <property type="entry name" value="ANF_receptor"/>
    <property type="match status" value="1"/>
</dbReference>
<dbReference type="InterPro" id="IPR017979">
    <property type="entry name" value="GPCR_3_CS"/>
</dbReference>
<dbReference type="GO" id="GO:0004930">
    <property type="term" value="F:G protein-coupled receptor activity"/>
    <property type="evidence" value="ECO:0000318"/>
    <property type="project" value="GO_Central"/>
</dbReference>
<accession>F7FK66</accession>
<sequence>MARWLGLYKFPQVSYASSVVSLSDKTQFPSFLRIIPNDQSWSHGVALVLQYFSWTWVAIVAQDDDFGNQASFLLSEELKKAGICREFLMNIPNSNFHQKSQQIVQAMGTLSAKVIVVILNSFSFSLMLKGLSGRDVTGKIWIRRNIDENDIALSCPNLSQTLAISRQKGKIPGFSEFLDHLQVDGTPENDYIKAFWEKIFNCKWPTRGIPCLGNSTELEGSQFCTGKEHLQGHTIPLLTSDTLSETYGVYTAVYSVAHALQDLSSCEVGEGPFGNGMCADIWDLQPWQLLYYIKKVRFWIHHGKEVVFDVNGDSSTVYDILNGQETPPNSFSLVNIGVVDIRSSLGKELTINESSIIWRGGQSQAPLSVCSESCLPGFSQIPRQGWPHCCFDCIPCPMGYIAKNRDMEHCEKCPEDQYSNSHRNHCVSKTEVFLGYEEPIGMALTCAALAFSLFTVFILGVFVRHQGSPIVRSNNAVLSYILLISLALCFLSSLLFLGHPTTVTCLLRQTTFGTLFTVAISSILSKTLTVVFAFQATRPGSTMRKWLRPGVFYSVVFILSSIQVILCAIWLGSFPPFLDADTHSQPEYIILECNEGSFVAFYCVLGYIAILALGSFTVAFLARNLPDSFNEAKFITFSMLVFCSVWISFLSTYQSTKGKATVAVEVFSILTSSAGLLGCIFIPKCYTILFRANGHTHEWLKRPPSGSQKVHLHILPSATSSSSCSAGRRPIKGKISVMIKNSKRLGSG</sequence>
<dbReference type="PRINTS" id="PR00248">
    <property type="entry name" value="GPCRMGR"/>
</dbReference>
<dbReference type="InterPro" id="IPR001828">
    <property type="entry name" value="ANF_lig-bd_rcpt"/>
</dbReference>
<dbReference type="GO" id="GO:0005886">
    <property type="term" value="C:plasma membrane"/>
    <property type="evidence" value="ECO:0000318"/>
    <property type="project" value="GO_Central"/>
</dbReference>
<keyword evidence="5" id="KW-0732">Signal</keyword>
<dbReference type="InterPro" id="IPR004073">
    <property type="entry name" value="GPCR_3_vmron_rcpt_2"/>
</dbReference>
<keyword evidence="11" id="KW-0807">Transducer</keyword>
<dbReference type="InterPro" id="IPR000337">
    <property type="entry name" value="GPCR_3"/>
</dbReference>
<dbReference type="AlphaFoldDB" id="F7FK66"/>
<dbReference type="InterPro" id="IPR011500">
    <property type="entry name" value="GPCR_3_9-Cys_dom"/>
</dbReference>
<keyword evidence="15" id="KW-1185">Reference proteome</keyword>
<dbReference type="Pfam" id="PF07562">
    <property type="entry name" value="NCD3G"/>
    <property type="match status" value="1"/>
</dbReference>
<dbReference type="InterPro" id="IPR017978">
    <property type="entry name" value="GPCR_3_C"/>
</dbReference>
<evidence type="ECO:0000256" key="12">
    <source>
        <dbReference type="SAM" id="Phobius"/>
    </source>
</evidence>
<dbReference type="PRINTS" id="PR01535">
    <property type="entry name" value="VOMERONASL2R"/>
</dbReference>
<feature type="transmembrane region" description="Helical" evidence="12">
    <location>
        <begin position="660"/>
        <end position="682"/>
    </location>
</feature>
<dbReference type="FunFam" id="2.10.50.30:FF:000002">
    <property type="entry name" value="Vomeronasal 2 receptor, h1"/>
    <property type="match status" value="1"/>
</dbReference>
<keyword evidence="7" id="KW-0297">G-protein coupled receptor</keyword>
<dbReference type="PANTHER" id="PTHR24061">
    <property type="entry name" value="CALCIUM-SENSING RECEPTOR-RELATED"/>
    <property type="match status" value="1"/>
</dbReference>
<evidence type="ECO:0000256" key="6">
    <source>
        <dbReference type="ARBA" id="ARBA00022989"/>
    </source>
</evidence>
<keyword evidence="8 12" id="KW-0472">Membrane</keyword>
<dbReference type="KEGG" id="mdo:100028916"/>
<dbReference type="OMA" id="YEEPIGM"/>
<reference evidence="14" key="3">
    <citation type="submission" date="2025-09" db="UniProtKB">
        <authorList>
            <consortium name="Ensembl"/>
        </authorList>
    </citation>
    <scope>IDENTIFICATION</scope>
</reference>